<feature type="domain" description="Major facilitator superfamily (MFS) profile" evidence="7">
    <location>
        <begin position="1"/>
        <end position="465"/>
    </location>
</feature>
<dbReference type="PANTHER" id="PTHR23501">
    <property type="entry name" value="MAJOR FACILITATOR SUPERFAMILY"/>
    <property type="match status" value="1"/>
</dbReference>
<name>A0A9P7B2S4_RHOMI</name>
<dbReference type="GO" id="GO:0005886">
    <property type="term" value="C:plasma membrane"/>
    <property type="evidence" value="ECO:0007669"/>
    <property type="project" value="TreeGrafter"/>
</dbReference>
<feature type="transmembrane region" description="Helical" evidence="6">
    <location>
        <begin position="413"/>
        <end position="436"/>
    </location>
</feature>
<evidence type="ECO:0000256" key="4">
    <source>
        <dbReference type="ARBA" id="ARBA00022989"/>
    </source>
</evidence>
<dbReference type="SUPFAM" id="SSF103473">
    <property type="entry name" value="MFS general substrate transporter"/>
    <property type="match status" value="1"/>
</dbReference>
<accession>A0A9P7B2S4</accession>
<feature type="transmembrane region" description="Helical" evidence="6">
    <location>
        <begin position="217"/>
        <end position="238"/>
    </location>
</feature>
<comment type="caution">
    <text evidence="8">The sequence shown here is derived from an EMBL/GenBank/DDBJ whole genome shotgun (WGS) entry which is preliminary data.</text>
</comment>
<organism evidence="8 9">
    <name type="scientific">Rhodotorula mucilaginosa</name>
    <name type="common">Yeast</name>
    <name type="synonym">Rhodotorula rubra</name>
    <dbReference type="NCBI Taxonomy" id="5537"/>
    <lineage>
        <taxon>Eukaryota</taxon>
        <taxon>Fungi</taxon>
        <taxon>Dikarya</taxon>
        <taxon>Basidiomycota</taxon>
        <taxon>Pucciniomycotina</taxon>
        <taxon>Microbotryomycetes</taxon>
        <taxon>Sporidiobolales</taxon>
        <taxon>Sporidiobolaceae</taxon>
        <taxon>Rhodotorula</taxon>
    </lineage>
</organism>
<feature type="transmembrane region" description="Helical" evidence="6">
    <location>
        <begin position="330"/>
        <end position="347"/>
    </location>
</feature>
<protein>
    <recommendedName>
        <fullName evidence="7">Major facilitator superfamily (MFS) profile domain-containing protein</fullName>
    </recommendedName>
</protein>
<dbReference type="InterPro" id="IPR036259">
    <property type="entry name" value="MFS_trans_sf"/>
</dbReference>
<gene>
    <name evidence="8" type="ORF">C6P46_000683</name>
</gene>
<evidence type="ECO:0000313" key="9">
    <source>
        <dbReference type="Proteomes" id="UP000777482"/>
    </source>
</evidence>
<dbReference type="InterPro" id="IPR010573">
    <property type="entry name" value="MFS_Str1/Tri12-like"/>
</dbReference>
<dbReference type="InterPro" id="IPR005829">
    <property type="entry name" value="Sugar_transporter_CS"/>
</dbReference>
<dbReference type="AlphaFoldDB" id="A0A9P7B2S4"/>
<feature type="transmembrane region" description="Helical" evidence="6">
    <location>
        <begin position="509"/>
        <end position="528"/>
    </location>
</feature>
<reference evidence="8 9" key="1">
    <citation type="submission" date="2020-11" db="EMBL/GenBank/DDBJ databases">
        <title>Kefir isolates.</title>
        <authorList>
            <person name="Marcisauskas S."/>
            <person name="Kim Y."/>
            <person name="Blasche S."/>
        </authorList>
    </citation>
    <scope>NUCLEOTIDE SEQUENCE [LARGE SCALE GENOMIC DNA]</scope>
    <source>
        <strain evidence="8 9">KR</strain>
    </source>
</reference>
<evidence type="ECO:0000256" key="1">
    <source>
        <dbReference type="ARBA" id="ARBA00004141"/>
    </source>
</evidence>
<dbReference type="Gene3D" id="1.20.1250.20">
    <property type="entry name" value="MFS general substrate transporter like domains"/>
    <property type="match status" value="2"/>
</dbReference>
<dbReference type="Pfam" id="PF06609">
    <property type="entry name" value="TRI12"/>
    <property type="match status" value="1"/>
</dbReference>
<comment type="subcellular location">
    <subcellularLocation>
        <location evidence="1">Membrane</location>
        <topology evidence="1">Multi-pass membrane protein</topology>
    </subcellularLocation>
</comment>
<feature type="transmembrane region" description="Helical" evidence="6">
    <location>
        <begin position="250"/>
        <end position="269"/>
    </location>
</feature>
<evidence type="ECO:0000256" key="2">
    <source>
        <dbReference type="ARBA" id="ARBA00022448"/>
    </source>
</evidence>
<proteinExistence type="predicted"/>
<dbReference type="PROSITE" id="PS00216">
    <property type="entry name" value="SUGAR_TRANSPORT_1"/>
    <property type="match status" value="1"/>
</dbReference>
<dbReference type="Proteomes" id="UP000777482">
    <property type="component" value="Unassembled WGS sequence"/>
</dbReference>
<dbReference type="PROSITE" id="PS50850">
    <property type="entry name" value="MFS"/>
    <property type="match status" value="1"/>
</dbReference>
<evidence type="ECO:0000313" key="8">
    <source>
        <dbReference type="EMBL" id="KAG0655831.1"/>
    </source>
</evidence>
<feature type="transmembrane region" description="Helical" evidence="6">
    <location>
        <begin position="141"/>
        <end position="165"/>
    </location>
</feature>
<feature type="transmembrane region" description="Helical" evidence="6">
    <location>
        <begin position="84"/>
        <end position="101"/>
    </location>
</feature>
<sequence>MIVSSSSAPPATSSSRAVGCCAGALAAIFAAVFGVTATGSYAGVIGPGIGDAALTAWMSNTAQICQAVLGPTVSLSADLWGRKPFMMVGLALGAIGAIVTATSHHAYVALIGAVITGFGFASQGLYVATASETFPRNKRPMMQAIFNISSSLGGVMGLVAGGLYIKHNVLGAGWRMIYATLAIVYGLACLVIFVFYRPAQKRPDVSAVFRHHRYKVMAIDPIGVLLLLSAVVPFYYGLVSALNPYKWSDAHVLGPLCAGLACFAAFGVWEWKGNSQGLLHHALFSRSRNYALSLALLFIEGILFFSFNAFWAREASMILGLPSWEAGLNFLWFFLPSTFATPVVGWASQRYKEVKLSLATGFSLFVVGSIGMATVQPSSRIAMRAYACIAGIGFSSPLTLMSVCAQLAAPPELLALASVNLLVSRALGGVVAVAVYNAVGKTRTAALVGPRLAAAVAPFGFPEARLPALVAAAQVAGGAALKKLPGMTPEIMEAIEMAMRHVYADSYRWIWAIAAPVAVIAVAGVLCLEPIAPMMTRNIDAPADAAPQFVDAEADVGGNVDELKPEVELIETASAQELEKV</sequence>
<feature type="transmembrane region" description="Helical" evidence="6">
    <location>
        <begin position="354"/>
        <end position="375"/>
    </location>
</feature>
<dbReference type="PANTHER" id="PTHR23501:SF195">
    <property type="entry name" value="PEP5"/>
    <property type="match status" value="1"/>
</dbReference>
<feature type="transmembrane region" description="Helical" evidence="6">
    <location>
        <begin position="177"/>
        <end position="196"/>
    </location>
</feature>
<dbReference type="GO" id="GO:0022857">
    <property type="term" value="F:transmembrane transporter activity"/>
    <property type="evidence" value="ECO:0007669"/>
    <property type="project" value="InterPro"/>
</dbReference>
<evidence type="ECO:0000256" key="3">
    <source>
        <dbReference type="ARBA" id="ARBA00022692"/>
    </source>
</evidence>
<dbReference type="OrthoDB" id="2587356at2759"/>
<evidence type="ECO:0000256" key="5">
    <source>
        <dbReference type="ARBA" id="ARBA00023136"/>
    </source>
</evidence>
<feature type="transmembrane region" description="Helical" evidence="6">
    <location>
        <begin position="107"/>
        <end position="129"/>
    </location>
</feature>
<feature type="transmembrane region" description="Helical" evidence="6">
    <location>
        <begin position="290"/>
        <end position="310"/>
    </location>
</feature>
<evidence type="ECO:0000259" key="7">
    <source>
        <dbReference type="PROSITE" id="PS50850"/>
    </source>
</evidence>
<feature type="transmembrane region" description="Helical" evidence="6">
    <location>
        <begin position="381"/>
        <end position="401"/>
    </location>
</feature>
<keyword evidence="5 6" id="KW-0472">Membrane</keyword>
<evidence type="ECO:0000256" key="6">
    <source>
        <dbReference type="SAM" id="Phobius"/>
    </source>
</evidence>
<keyword evidence="3 6" id="KW-0812">Transmembrane</keyword>
<dbReference type="InterPro" id="IPR020846">
    <property type="entry name" value="MFS_dom"/>
</dbReference>
<keyword evidence="2" id="KW-0813">Transport</keyword>
<dbReference type="EMBL" id="PUHQ01000110">
    <property type="protein sequence ID" value="KAG0655831.1"/>
    <property type="molecule type" value="Genomic_DNA"/>
</dbReference>
<keyword evidence="4 6" id="KW-1133">Transmembrane helix</keyword>
<keyword evidence="9" id="KW-1185">Reference proteome</keyword>